<evidence type="ECO:0000313" key="2">
    <source>
        <dbReference type="EMBL" id="JAE22389.1"/>
    </source>
</evidence>
<reference evidence="2" key="1">
    <citation type="submission" date="2014-09" db="EMBL/GenBank/DDBJ databases">
        <authorList>
            <person name="Magalhaes I.L.F."/>
            <person name="Oliveira U."/>
            <person name="Santos F.R."/>
            <person name="Vidigal T.H.D.A."/>
            <person name="Brescovit A.D."/>
            <person name="Santos A.J."/>
        </authorList>
    </citation>
    <scope>NUCLEOTIDE SEQUENCE</scope>
    <source>
        <tissue evidence="2">Shoot tissue taken approximately 20 cm above the soil surface</tissue>
    </source>
</reference>
<keyword evidence="1" id="KW-0472">Membrane</keyword>
<proteinExistence type="predicted"/>
<feature type="transmembrane region" description="Helical" evidence="1">
    <location>
        <begin position="15"/>
        <end position="35"/>
    </location>
</feature>
<reference evidence="2" key="2">
    <citation type="journal article" date="2015" name="Data Brief">
        <title>Shoot transcriptome of the giant reed, Arundo donax.</title>
        <authorList>
            <person name="Barrero R.A."/>
            <person name="Guerrero F.D."/>
            <person name="Moolhuijzen P."/>
            <person name="Goolsby J.A."/>
            <person name="Tidwell J."/>
            <person name="Bellgard S.E."/>
            <person name="Bellgard M.I."/>
        </authorList>
    </citation>
    <scope>NUCLEOTIDE SEQUENCE</scope>
    <source>
        <tissue evidence="2">Shoot tissue taken approximately 20 cm above the soil surface</tissue>
    </source>
</reference>
<dbReference type="AlphaFoldDB" id="A0A0A9GG13"/>
<accession>A0A0A9GG13</accession>
<keyword evidence="1" id="KW-1133">Transmembrane helix</keyword>
<sequence length="120" mass="13681">MCGIMFLLSIYCRPFFPMAVVIFMNPIAAAMHLFCRCDSKNGSNKCCSYDGGQNGLFQCLTQLKGEKIALKSSECQSSKLPILTDVKRAKPMKRMSKRQSHFYGMSKWQFSWHVIAIVRL</sequence>
<protein>
    <submittedName>
        <fullName evidence="2">Uncharacterized protein</fullName>
    </submittedName>
</protein>
<evidence type="ECO:0000256" key="1">
    <source>
        <dbReference type="SAM" id="Phobius"/>
    </source>
</evidence>
<keyword evidence="1" id="KW-0812">Transmembrane</keyword>
<name>A0A0A9GG13_ARUDO</name>
<organism evidence="2">
    <name type="scientific">Arundo donax</name>
    <name type="common">Giant reed</name>
    <name type="synonym">Donax arundinaceus</name>
    <dbReference type="NCBI Taxonomy" id="35708"/>
    <lineage>
        <taxon>Eukaryota</taxon>
        <taxon>Viridiplantae</taxon>
        <taxon>Streptophyta</taxon>
        <taxon>Embryophyta</taxon>
        <taxon>Tracheophyta</taxon>
        <taxon>Spermatophyta</taxon>
        <taxon>Magnoliopsida</taxon>
        <taxon>Liliopsida</taxon>
        <taxon>Poales</taxon>
        <taxon>Poaceae</taxon>
        <taxon>PACMAD clade</taxon>
        <taxon>Arundinoideae</taxon>
        <taxon>Arundineae</taxon>
        <taxon>Arundo</taxon>
    </lineage>
</organism>
<dbReference type="EMBL" id="GBRH01175507">
    <property type="protein sequence ID" value="JAE22389.1"/>
    <property type="molecule type" value="Transcribed_RNA"/>
</dbReference>